<keyword evidence="3" id="KW-1185">Reference proteome</keyword>
<name>A0AAV7UKU3_PLEWA</name>
<proteinExistence type="predicted"/>
<evidence type="ECO:0000313" key="3">
    <source>
        <dbReference type="Proteomes" id="UP001066276"/>
    </source>
</evidence>
<dbReference type="Proteomes" id="UP001066276">
    <property type="component" value="Chromosome 3_1"/>
</dbReference>
<dbReference type="AlphaFoldDB" id="A0AAV7UKU3"/>
<evidence type="ECO:0000313" key="2">
    <source>
        <dbReference type="EMBL" id="KAJ1188237.1"/>
    </source>
</evidence>
<comment type="caution">
    <text evidence="2">The sequence shown here is derived from an EMBL/GenBank/DDBJ whole genome shotgun (WGS) entry which is preliminary data.</text>
</comment>
<reference evidence="2" key="1">
    <citation type="journal article" date="2022" name="bioRxiv">
        <title>Sequencing and chromosome-scale assembly of the giantPleurodeles waltlgenome.</title>
        <authorList>
            <person name="Brown T."/>
            <person name="Elewa A."/>
            <person name="Iarovenko S."/>
            <person name="Subramanian E."/>
            <person name="Araus A.J."/>
            <person name="Petzold A."/>
            <person name="Susuki M."/>
            <person name="Suzuki K.-i.T."/>
            <person name="Hayashi T."/>
            <person name="Toyoda A."/>
            <person name="Oliveira C."/>
            <person name="Osipova E."/>
            <person name="Leigh N.D."/>
            <person name="Simon A."/>
            <person name="Yun M.H."/>
        </authorList>
    </citation>
    <scope>NUCLEOTIDE SEQUENCE</scope>
    <source>
        <strain evidence="2">20211129_DDA</strain>
        <tissue evidence="2">Liver</tissue>
    </source>
</reference>
<evidence type="ECO:0000256" key="1">
    <source>
        <dbReference type="SAM" id="MobiDB-lite"/>
    </source>
</evidence>
<protein>
    <submittedName>
        <fullName evidence="2">Uncharacterized protein</fullName>
    </submittedName>
</protein>
<sequence>MAEPHAGVKPPWSSDGLPERQRVFPSGGISGTSMSASVYWKTVGKVEKARNVAEEAERTVRLRERGVVAQPSEGRKEVDVER</sequence>
<dbReference type="EMBL" id="JANPWB010000005">
    <property type="protein sequence ID" value="KAJ1188237.1"/>
    <property type="molecule type" value="Genomic_DNA"/>
</dbReference>
<feature type="region of interest" description="Disordered" evidence="1">
    <location>
        <begin position="1"/>
        <end position="32"/>
    </location>
</feature>
<gene>
    <name evidence="2" type="ORF">NDU88_005000</name>
</gene>
<accession>A0AAV7UKU3</accession>
<organism evidence="2 3">
    <name type="scientific">Pleurodeles waltl</name>
    <name type="common">Iberian ribbed newt</name>
    <dbReference type="NCBI Taxonomy" id="8319"/>
    <lineage>
        <taxon>Eukaryota</taxon>
        <taxon>Metazoa</taxon>
        <taxon>Chordata</taxon>
        <taxon>Craniata</taxon>
        <taxon>Vertebrata</taxon>
        <taxon>Euteleostomi</taxon>
        <taxon>Amphibia</taxon>
        <taxon>Batrachia</taxon>
        <taxon>Caudata</taxon>
        <taxon>Salamandroidea</taxon>
        <taxon>Salamandridae</taxon>
        <taxon>Pleurodelinae</taxon>
        <taxon>Pleurodeles</taxon>
    </lineage>
</organism>